<name>J0WLS5_AURST</name>
<gene>
    <name evidence="3" type="ORF">AURDEDRAFT_178166</name>
</gene>
<evidence type="ECO:0000259" key="2">
    <source>
        <dbReference type="PROSITE" id="PS51469"/>
    </source>
</evidence>
<protein>
    <recommendedName>
        <fullName evidence="2">SUN domain-containing protein</fullName>
    </recommendedName>
</protein>
<dbReference type="Proteomes" id="UP000006514">
    <property type="component" value="Unassembled WGS sequence"/>
</dbReference>
<evidence type="ECO:0000313" key="3">
    <source>
        <dbReference type="EMBL" id="EJD32740.1"/>
    </source>
</evidence>
<dbReference type="InParanoid" id="J0WLS5"/>
<reference evidence="4" key="1">
    <citation type="journal article" date="2012" name="Science">
        <title>The Paleozoic origin of enzymatic lignin decomposition reconstructed from 31 fungal genomes.</title>
        <authorList>
            <person name="Floudas D."/>
            <person name="Binder M."/>
            <person name="Riley R."/>
            <person name="Barry K."/>
            <person name="Blanchette R.A."/>
            <person name="Henrissat B."/>
            <person name="Martinez A.T."/>
            <person name="Otillar R."/>
            <person name="Spatafora J.W."/>
            <person name="Yadav J.S."/>
            <person name="Aerts A."/>
            <person name="Benoit I."/>
            <person name="Boyd A."/>
            <person name="Carlson A."/>
            <person name="Copeland A."/>
            <person name="Coutinho P.M."/>
            <person name="de Vries R.P."/>
            <person name="Ferreira P."/>
            <person name="Findley K."/>
            <person name="Foster B."/>
            <person name="Gaskell J."/>
            <person name="Glotzer D."/>
            <person name="Gorecki P."/>
            <person name="Heitman J."/>
            <person name="Hesse C."/>
            <person name="Hori C."/>
            <person name="Igarashi K."/>
            <person name="Jurgens J.A."/>
            <person name="Kallen N."/>
            <person name="Kersten P."/>
            <person name="Kohler A."/>
            <person name="Kuees U."/>
            <person name="Kumar T.K.A."/>
            <person name="Kuo A."/>
            <person name="LaButti K."/>
            <person name="Larrondo L.F."/>
            <person name="Lindquist E."/>
            <person name="Ling A."/>
            <person name="Lombard V."/>
            <person name="Lucas S."/>
            <person name="Lundell T."/>
            <person name="Martin R."/>
            <person name="McLaughlin D.J."/>
            <person name="Morgenstern I."/>
            <person name="Morin E."/>
            <person name="Murat C."/>
            <person name="Nagy L.G."/>
            <person name="Nolan M."/>
            <person name="Ohm R.A."/>
            <person name="Patyshakuliyeva A."/>
            <person name="Rokas A."/>
            <person name="Ruiz-Duenas F.J."/>
            <person name="Sabat G."/>
            <person name="Salamov A."/>
            <person name="Samejima M."/>
            <person name="Schmutz J."/>
            <person name="Slot J.C."/>
            <person name="St John F."/>
            <person name="Stenlid J."/>
            <person name="Sun H."/>
            <person name="Sun S."/>
            <person name="Syed K."/>
            <person name="Tsang A."/>
            <person name="Wiebenga A."/>
            <person name="Young D."/>
            <person name="Pisabarro A."/>
            <person name="Eastwood D.C."/>
            <person name="Martin F."/>
            <person name="Cullen D."/>
            <person name="Grigoriev I.V."/>
            <person name="Hibbett D.S."/>
        </authorList>
    </citation>
    <scope>NUCLEOTIDE SEQUENCE [LARGE SCALE GENOMIC DNA]</scope>
    <source>
        <strain evidence="4">TFB10046</strain>
    </source>
</reference>
<keyword evidence="4" id="KW-1185">Reference proteome</keyword>
<keyword evidence="1" id="KW-1133">Transmembrane helix</keyword>
<feature type="domain" description="SUN" evidence="2">
    <location>
        <begin position="71"/>
        <end position="276"/>
    </location>
</feature>
<dbReference type="Gene3D" id="2.60.120.260">
    <property type="entry name" value="Galactose-binding domain-like"/>
    <property type="match status" value="1"/>
</dbReference>
<evidence type="ECO:0000256" key="1">
    <source>
        <dbReference type="SAM" id="Phobius"/>
    </source>
</evidence>
<organism evidence="3 4">
    <name type="scientific">Auricularia subglabra (strain TFB-10046 / SS5)</name>
    <name type="common">White-rot fungus</name>
    <name type="synonym">Auricularia delicata (strain TFB10046)</name>
    <dbReference type="NCBI Taxonomy" id="717982"/>
    <lineage>
        <taxon>Eukaryota</taxon>
        <taxon>Fungi</taxon>
        <taxon>Dikarya</taxon>
        <taxon>Basidiomycota</taxon>
        <taxon>Agaricomycotina</taxon>
        <taxon>Agaricomycetes</taxon>
        <taxon>Auriculariales</taxon>
        <taxon>Auriculariaceae</taxon>
        <taxon>Auricularia</taxon>
    </lineage>
</organism>
<accession>J0WLS5</accession>
<dbReference type="InterPro" id="IPR012919">
    <property type="entry name" value="SUN_dom"/>
</dbReference>
<dbReference type="PROSITE" id="PS51469">
    <property type="entry name" value="SUN"/>
    <property type="match status" value="1"/>
</dbReference>
<keyword evidence="1" id="KW-0472">Membrane</keyword>
<evidence type="ECO:0000313" key="4">
    <source>
        <dbReference type="Proteomes" id="UP000006514"/>
    </source>
</evidence>
<feature type="transmembrane region" description="Helical" evidence="1">
    <location>
        <begin position="6"/>
        <end position="23"/>
    </location>
</feature>
<dbReference type="AlphaFoldDB" id="J0WLS5"/>
<dbReference type="KEGG" id="adl:AURDEDRAFT_178166"/>
<dbReference type="EMBL" id="JH688696">
    <property type="protein sequence ID" value="EJD32740.1"/>
    <property type="molecule type" value="Genomic_DNA"/>
</dbReference>
<keyword evidence="1" id="KW-0812">Transmembrane</keyword>
<proteinExistence type="predicted"/>
<feature type="transmembrane region" description="Helical" evidence="1">
    <location>
        <begin position="30"/>
        <end position="49"/>
    </location>
</feature>
<sequence>MAISPVAAFVVLLAISYLFRPILVQHRCMIILLGLCYGMIACSMVASIASRIVTVPASLAWSLDMPMFSKGARIIDAWTSPTYTPPGVNFFAEQMRNLYIEELVRRSHGPMSTPEIAIGLHVDPRSLWYFAGQRATLTVALPEPVLVESIRLRGHSTKPCLPRDVNVWGLVSRSAAHNIEPTALSWPSTGFPTELQARPDFGYNRLQRALLGPVPLWLPLAQLRDVPGGVRDNDYPVEDGIVQHRIAVYGIALEFRRNWGHDYSCFAGLGIAGNVE</sequence>
<dbReference type="OrthoDB" id="342281at2759"/>